<dbReference type="AlphaFoldDB" id="A0A0M9ELH9"/>
<proteinExistence type="predicted"/>
<dbReference type="PANTHER" id="PTHR43798">
    <property type="entry name" value="MONOACYLGLYCEROL LIPASE"/>
    <property type="match status" value="1"/>
</dbReference>
<name>A0A0M9ELH9_FUSLA</name>
<evidence type="ECO:0000313" key="4">
    <source>
        <dbReference type="Proteomes" id="UP000037904"/>
    </source>
</evidence>
<dbReference type="GO" id="GO:0046464">
    <property type="term" value="P:acylglycerol catabolic process"/>
    <property type="evidence" value="ECO:0007669"/>
    <property type="project" value="TreeGrafter"/>
</dbReference>
<dbReference type="InterPro" id="IPR050266">
    <property type="entry name" value="AB_hydrolase_sf"/>
</dbReference>
<protein>
    <submittedName>
        <fullName evidence="3">3-oxoadipate enol-lactonase 2</fullName>
    </submittedName>
</protein>
<dbReference type="GO" id="GO:0016020">
    <property type="term" value="C:membrane"/>
    <property type="evidence" value="ECO:0007669"/>
    <property type="project" value="TreeGrafter"/>
</dbReference>
<dbReference type="CDD" id="cd12148">
    <property type="entry name" value="fungal_TF_MHR"/>
    <property type="match status" value="1"/>
</dbReference>
<feature type="non-terminal residue" evidence="3">
    <location>
        <position position="548"/>
    </location>
</feature>
<evidence type="ECO:0000313" key="3">
    <source>
        <dbReference type="EMBL" id="KPA35513.1"/>
    </source>
</evidence>
<dbReference type="InterPro" id="IPR000073">
    <property type="entry name" value="AB_hydrolase_1"/>
</dbReference>
<organism evidence="3 4">
    <name type="scientific">Fusarium langsethiae</name>
    <dbReference type="NCBI Taxonomy" id="179993"/>
    <lineage>
        <taxon>Eukaryota</taxon>
        <taxon>Fungi</taxon>
        <taxon>Dikarya</taxon>
        <taxon>Ascomycota</taxon>
        <taxon>Pezizomycotina</taxon>
        <taxon>Sordariomycetes</taxon>
        <taxon>Hypocreomycetidae</taxon>
        <taxon>Hypocreales</taxon>
        <taxon>Nectriaceae</taxon>
        <taxon>Fusarium</taxon>
    </lineage>
</organism>
<sequence>MPFLNVNGKKLFYTRVNAGTEHKTSGPVLVFIHGLGSSHSFYIPVMHSLATAGYNSVALDVYGSGQSELSSGVEAPTFETIASDVEELLKGLSIPSENVVAAGHSMGGIIVPMLASKCRLRGAILIGPVLPKPALADIFNARIETVKKDGMEPMAKTIPFAATGTKATLTQKAFIRALLLSQKPDGYNALCQAIAKAELPTYSSLDCPLMVLAGEEDKTSPVPDAHKIMDEWGCDSYAKNIHVLPGVGHWHCIEAPEEDDIPSATGVPPFGTLSLDQFTSADTAPKLTPSSLADEPIKTGPYPTVGGPRLQSISPVRLHTIKSNAYQEAGSITVGSRSGLASTEDTYVDDQTSLSLQLLSDTQPERLPRMSRLVQDTRGEYMFIGDSATLSFLQNIRRIVRRSIGDCALVDDPLRHGIVESSPETRRGWILSSAQNPPSQQTELEVDYHLKKLHHDIRKWIEDGQSISDPASSVYFLVFAIGAQTGPEDKDDQAEIFFNYARYLTVETLIEEPGIVTIQALVLIAMYLLGASRRNAAFMYLGMGVRAA</sequence>
<dbReference type="GO" id="GO:0047372">
    <property type="term" value="F:monoacylglycerol lipase activity"/>
    <property type="evidence" value="ECO:0007669"/>
    <property type="project" value="TreeGrafter"/>
</dbReference>
<evidence type="ECO:0000256" key="1">
    <source>
        <dbReference type="SAM" id="MobiDB-lite"/>
    </source>
</evidence>
<dbReference type="Gene3D" id="3.40.50.1820">
    <property type="entry name" value="alpha/beta hydrolase"/>
    <property type="match status" value="1"/>
</dbReference>
<dbReference type="InterPro" id="IPR029058">
    <property type="entry name" value="AB_hydrolase_fold"/>
</dbReference>
<evidence type="ECO:0000259" key="2">
    <source>
        <dbReference type="Pfam" id="PF12697"/>
    </source>
</evidence>
<feature type="region of interest" description="Disordered" evidence="1">
    <location>
        <begin position="287"/>
        <end position="309"/>
    </location>
</feature>
<feature type="domain" description="AB hydrolase-1" evidence="2">
    <location>
        <begin position="29"/>
        <end position="258"/>
    </location>
</feature>
<dbReference type="Proteomes" id="UP000037904">
    <property type="component" value="Unassembled WGS sequence"/>
</dbReference>
<dbReference type="PANTHER" id="PTHR43798:SF5">
    <property type="entry name" value="MONOACYLGLYCEROL LIPASE ABHD6"/>
    <property type="match status" value="1"/>
</dbReference>
<keyword evidence="4" id="KW-1185">Reference proteome</keyword>
<dbReference type="Pfam" id="PF12697">
    <property type="entry name" value="Abhydrolase_6"/>
    <property type="match status" value="1"/>
</dbReference>
<accession>A0A0M9ELH9</accession>
<comment type="caution">
    <text evidence="3">The sequence shown here is derived from an EMBL/GenBank/DDBJ whole genome shotgun (WGS) entry which is preliminary data.</text>
</comment>
<dbReference type="EMBL" id="JXCE01001065">
    <property type="protein sequence ID" value="KPA35513.1"/>
    <property type="molecule type" value="Genomic_DNA"/>
</dbReference>
<gene>
    <name evidence="3" type="ORF">FLAG1_11778</name>
</gene>
<dbReference type="SUPFAM" id="SSF53474">
    <property type="entry name" value="alpha/beta-Hydrolases"/>
    <property type="match status" value="1"/>
</dbReference>
<reference evidence="3 4" key="1">
    <citation type="submission" date="2015-04" db="EMBL/GenBank/DDBJ databases">
        <title>The draft genome sequence of Fusarium langsethiae, a T-2/HT-2 mycotoxin producer.</title>
        <authorList>
            <person name="Lysoe E."/>
            <person name="Divon H.H."/>
            <person name="Terzi V."/>
            <person name="Orru L."/>
            <person name="Lamontanara A."/>
            <person name="Kolseth A.-K."/>
            <person name="Frandsen R.J."/>
            <person name="Nielsen K."/>
            <person name="Thrane U."/>
        </authorList>
    </citation>
    <scope>NUCLEOTIDE SEQUENCE [LARGE SCALE GENOMIC DNA]</scope>
    <source>
        <strain evidence="3 4">Fl201059</strain>
    </source>
</reference>